<dbReference type="InterPro" id="IPR029071">
    <property type="entry name" value="Ubiquitin-like_domsf"/>
</dbReference>
<accession>A0A448YI87</accession>
<protein>
    <submittedName>
        <fullName evidence="5">DEKNAAC101555</fullName>
    </submittedName>
</protein>
<dbReference type="STRING" id="13370.A0A448YI87"/>
<keyword evidence="1" id="KW-0175">Coiled coil</keyword>
<reference evidence="5 6" key="1">
    <citation type="submission" date="2018-12" db="EMBL/GenBank/DDBJ databases">
        <authorList>
            <person name="Tiukova I."/>
            <person name="Dainat J."/>
        </authorList>
    </citation>
    <scope>NUCLEOTIDE SEQUENCE [LARGE SCALE GENOMIC DNA]</scope>
</reference>
<evidence type="ECO:0000256" key="1">
    <source>
        <dbReference type="ARBA" id="ARBA00023054"/>
    </source>
</evidence>
<dbReference type="Gene3D" id="3.10.20.90">
    <property type="entry name" value="Phosphatidylinositol 3-kinase Catalytic Subunit, Chain A, domain 1"/>
    <property type="match status" value="1"/>
</dbReference>
<evidence type="ECO:0000256" key="2">
    <source>
        <dbReference type="SAM" id="MobiDB-lite"/>
    </source>
</evidence>
<feature type="transmembrane region" description="Helical" evidence="3">
    <location>
        <begin position="54"/>
        <end position="81"/>
    </location>
</feature>
<dbReference type="Proteomes" id="UP000290900">
    <property type="component" value="Unassembled WGS sequence"/>
</dbReference>
<dbReference type="PROSITE" id="PS50033">
    <property type="entry name" value="UBX"/>
    <property type="match status" value="1"/>
</dbReference>
<dbReference type="FunCoup" id="A0A448YI87">
    <property type="interactions" value="33"/>
</dbReference>
<name>A0A448YI87_BRENA</name>
<dbReference type="CDD" id="cd01767">
    <property type="entry name" value="UBX"/>
    <property type="match status" value="1"/>
</dbReference>
<dbReference type="InterPro" id="IPR036249">
    <property type="entry name" value="Thioredoxin-like_sf"/>
</dbReference>
<dbReference type="InterPro" id="IPR006577">
    <property type="entry name" value="UAS"/>
</dbReference>
<dbReference type="PANTHER" id="PTHR23322">
    <property type="entry name" value="FAS-ASSOCIATED PROTEIN"/>
    <property type="match status" value="1"/>
</dbReference>
<evidence type="ECO:0000313" key="6">
    <source>
        <dbReference type="Proteomes" id="UP000290900"/>
    </source>
</evidence>
<keyword evidence="3" id="KW-1133">Transmembrane helix</keyword>
<keyword evidence="6" id="KW-1185">Reference proteome</keyword>
<dbReference type="Pfam" id="PF00789">
    <property type="entry name" value="UBX"/>
    <property type="match status" value="1"/>
</dbReference>
<dbReference type="PANTHER" id="PTHR23322:SF1">
    <property type="entry name" value="FAS-ASSOCIATED FACTOR 2"/>
    <property type="match status" value="1"/>
</dbReference>
<dbReference type="GO" id="GO:0005783">
    <property type="term" value="C:endoplasmic reticulum"/>
    <property type="evidence" value="ECO:0007669"/>
    <property type="project" value="TreeGrafter"/>
</dbReference>
<dbReference type="SMART" id="SM00166">
    <property type="entry name" value="UBX"/>
    <property type="match status" value="1"/>
</dbReference>
<evidence type="ECO:0000259" key="4">
    <source>
        <dbReference type="PROSITE" id="PS50033"/>
    </source>
</evidence>
<dbReference type="InterPro" id="IPR050730">
    <property type="entry name" value="UBX_domain-protein"/>
</dbReference>
<dbReference type="AlphaFoldDB" id="A0A448YI87"/>
<dbReference type="SMART" id="SM00594">
    <property type="entry name" value="UAS"/>
    <property type="match status" value="1"/>
</dbReference>
<dbReference type="EMBL" id="CAACVR010000006">
    <property type="protein sequence ID" value="VEU20665.1"/>
    <property type="molecule type" value="Genomic_DNA"/>
</dbReference>
<dbReference type="OrthoDB" id="1026733at2759"/>
<dbReference type="SUPFAM" id="SSF52833">
    <property type="entry name" value="Thioredoxin-like"/>
    <property type="match status" value="1"/>
</dbReference>
<organism evidence="5 6">
    <name type="scientific">Brettanomyces naardenensis</name>
    <name type="common">Yeast</name>
    <dbReference type="NCBI Taxonomy" id="13370"/>
    <lineage>
        <taxon>Eukaryota</taxon>
        <taxon>Fungi</taxon>
        <taxon>Dikarya</taxon>
        <taxon>Ascomycota</taxon>
        <taxon>Saccharomycotina</taxon>
        <taxon>Pichiomycetes</taxon>
        <taxon>Pichiales</taxon>
        <taxon>Pichiaceae</taxon>
        <taxon>Brettanomyces</taxon>
    </lineage>
</organism>
<keyword evidence="3" id="KW-0472">Membrane</keyword>
<dbReference type="Gene3D" id="3.40.30.10">
    <property type="entry name" value="Glutaredoxin"/>
    <property type="match status" value="1"/>
</dbReference>
<feature type="region of interest" description="Disordered" evidence="2">
    <location>
        <begin position="124"/>
        <end position="148"/>
    </location>
</feature>
<feature type="region of interest" description="Disordered" evidence="2">
    <location>
        <begin position="356"/>
        <end position="376"/>
    </location>
</feature>
<sequence>MDENSDIPGGFPTDSNAQGSTLAASSSLSSTNNREPSKLHQLFTSAFRFAGDSLIYLVVVPFFILYKVIGLVLVVLVGYAAPVIRKIQQNRHYKLVKKRNDPTDVARRFVMGFDEVIGNTVGSGTFEADTGSEETAGNERTQTSEREGDDILGSEVALGAETNPTTSDVVGSLGYTDYPNHLIGQSQELEIERPDFLECAYSQALYLVKKEARWLLLYIHSTEHESTEGFIKDVLINQTFLKFVRDHKFLCWGGDIKESESFQVANQFKVNRLPFLGLMCLTVNQTPTASGIQQSAPVLSLVCKIQGSSSVDEVIGRMNRAYEKFNPTVASLRADYEKQYQSRLMRKLQDNAYDKSLRRDKERRLQRERKRKEEEEKVIREKKRKQWIRWRGSILKPEATERGQFARVAIRMPDGHREQFKFDKECSLEELYGYVENKLEGKDIGEGEVSKPEGYEFAYPFKIVSVMPRTEIPVDESTKMEEYNLVYPSGNVIVELTE</sequence>
<dbReference type="SUPFAM" id="SSF54236">
    <property type="entry name" value="Ubiquitin-like"/>
    <property type="match status" value="1"/>
</dbReference>
<proteinExistence type="predicted"/>
<dbReference type="InParanoid" id="A0A448YI87"/>
<evidence type="ECO:0000313" key="5">
    <source>
        <dbReference type="EMBL" id="VEU20665.1"/>
    </source>
</evidence>
<feature type="domain" description="UBX" evidence="4">
    <location>
        <begin position="401"/>
        <end position="486"/>
    </location>
</feature>
<gene>
    <name evidence="5" type="ORF">BRENAR_LOCUS1400</name>
</gene>
<keyword evidence="3" id="KW-0812">Transmembrane</keyword>
<feature type="region of interest" description="Disordered" evidence="2">
    <location>
        <begin position="1"/>
        <end position="35"/>
    </location>
</feature>
<dbReference type="GO" id="GO:0036503">
    <property type="term" value="P:ERAD pathway"/>
    <property type="evidence" value="ECO:0007669"/>
    <property type="project" value="TreeGrafter"/>
</dbReference>
<evidence type="ECO:0000256" key="3">
    <source>
        <dbReference type="SAM" id="Phobius"/>
    </source>
</evidence>
<dbReference type="InterPro" id="IPR001012">
    <property type="entry name" value="UBX_dom"/>
</dbReference>
<dbReference type="GO" id="GO:0043130">
    <property type="term" value="F:ubiquitin binding"/>
    <property type="evidence" value="ECO:0007669"/>
    <property type="project" value="TreeGrafter"/>
</dbReference>
<feature type="compositionally biased region" description="Low complexity" evidence="2">
    <location>
        <begin position="20"/>
        <end position="33"/>
    </location>
</feature>